<dbReference type="PANTHER" id="PTHR23072">
    <property type="entry name" value="PHOSPHATIDYLINOSITOL GLYCAN-RELATED"/>
    <property type="match status" value="1"/>
</dbReference>
<organism evidence="14 15">
    <name type="scientific">Torulaspora delbrueckii</name>
    <name type="common">Yeast</name>
    <name type="synonym">Candida colliculosa</name>
    <dbReference type="NCBI Taxonomy" id="4950"/>
    <lineage>
        <taxon>Eukaryota</taxon>
        <taxon>Fungi</taxon>
        <taxon>Dikarya</taxon>
        <taxon>Ascomycota</taxon>
        <taxon>Saccharomycotina</taxon>
        <taxon>Saccharomycetes</taxon>
        <taxon>Saccharomycetales</taxon>
        <taxon>Saccharomycetaceae</taxon>
        <taxon>Torulaspora</taxon>
    </lineage>
</organism>
<feature type="transmembrane region" description="Helical" evidence="12">
    <location>
        <begin position="591"/>
        <end position="612"/>
    </location>
</feature>
<feature type="domain" description="GPI ethanolamine phosphate transferase 2 C-terminal" evidence="13">
    <location>
        <begin position="394"/>
        <end position="802"/>
    </location>
</feature>
<feature type="transmembrane region" description="Helical" evidence="12">
    <location>
        <begin position="667"/>
        <end position="685"/>
    </location>
</feature>
<reference evidence="14 15" key="1">
    <citation type="journal article" date="2011" name="Proc. Natl. Acad. Sci. U.S.A.">
        <title>Evolutionary erosion of yeast sex chromosomes by mating-type switching accidents.</title>
        <authorList>
            <person name="Gordon J.L."/>
            <person name="Armisen D."/>
            <person name="Proux-Wera E."/>
            <person name="Oheigeartaigh S.S."/>
            <person name="Byrne K.P."/>
            <person name="Wolfe K.H."/>
        </authorList>
    </citation>
    <scope>NUCLEOTIDE SEQUENCE [LARGE SCALE GENOMIC DNA]</scope>
    <source>
        <strain evidence="15">ATCC 10662 / CBS 1146 / NBRC 0425 / NCYC 2629 / NRRL Y-866</strain>
    </source>
</reference>
<feature type="transmembrane region" description="Helical" evidence="12">
    <location>
        <begin position="624"/>
        <end position="647"/>
    </location>
</feature>
<keyword evidence="6 12" id="KW-0808">Transferase</keyword>
<feature type="transmembrane region" description="Helical" evidence="12">
    <location>
        <begin position="749"/>
        <end position="771"/>
    </location>
</feature>
<name>G8ZT26_TORDE</name>
<feature type="transmembrane region" description="Helical" evidence="12">
    <location>
        <begin position="783"/>
        <end position="801"/>
    </location>
</feature>
<keyword evidence="11" id="KW-0325">Glycoprotein</keyword>
<dbReference type="FunCoup" id="G8ZT26">
    <property type="interactions" value="509"/>
</dbReference>
<dbReference type="OrthoDB" id="272139at2759"/>
<keyword evidence="10 12" id="KW-0472">Membrane</keyword>
<dbReference type="InterPro" id="IPR039527">
    <property type="entry name" value="PIGG/GPI7"/>
</dbReference>
<dbReference type="SUPFAM" id="SSF53649">
    <property type="entry name" value="Alkaline phosphatase-like"/>
    <property type="match status" value="1"/>
</dbReference>
<evidence type="ECO:0000256" key="8">
    <source>
        <dbReference type="ARBA" id="ARBA00022824"/>
    </source>
</evidence>
<dbReference type="HOGENOM" id="CLU_004770_0_0_1"/>
<keyword evidence="9 12" id="KW-1133">Transmembrane helix</keyword>
<dbReference type="GO" id="GO:0005886">
    <property type="term" value="C:plasma membrane"/>
    <property type="evidence" value="ECO:0007669"/>
    <property type="project" value="EnsemblFungi"/>
</dbReference>
<keyword evidence="8 12" id="KW-0256">Endoplasmic reticulum</keyword>
<protein>
    <recommendedName>
        <fullName evidence="4 12">GPI ethanolamine phosphate transferase 2</fullName>
    </recommendedName>
</protein>
<dbReference type="GO" id="GO:0005789">
    <property type="term" value="C:endoplasmic reticulum membrane"/>
    <property type="evidence" value="ECO:0007669"/>
    <property type="project" value="UniProtKB-SubCell"/>
</dbReference>
<evidence type="ECO:0000256" key="3">
    <source>
        <dbReference type="ARBA" id="ARBA00005315"/>
    </source>
</evidence>
<dbReference type="InParanoid" id="G8ZT26"/>
<feature type="transmembrane region" description="Helical" evidence="12">
    <location>
        <begin position="431"/>
        <end position="450"/>
    </location>
</feature>
<evidence type="ECO:0000256" key="6">
    <source>
        <dbReference type="ARBA" id="ARBA00022679"/>
    </source>
</evidence>
<dbReference type="CDD" id="cd16024">
    <property type="entry name" value="GPI_EPT_2"/>
    <property type="match status" value="1"/>
</dbReference>
<dbReference type="eggNOG" id="KOG2125">
    <property type="taxonomic scope" value="Eukaryota"/>
</dbReference>
<dbReference type="Proteomes" id="UP000005627">
    <property type="component" value="Chromosome 4"/>
</dbReference>
<evidence type="ECO:0000256" key="7">
    <source>
        <dbReference type="ARBA" id="ARBA00022692"/>
    </source>
</evidence>
<dbReference type="RefSeq" id="XP_003680981.1">
    <property type="nucleotide sequence ID" value="XM_003680933.1"/>
</dbReference>
<dbReference type="Pfam" id="PF19316">
    <property type="entry name" value="PIGO_PIGG"/>
    <property type="match status" value="1"/>
</dbReference>
<evidence type="ECO:0000313" key="15">
    <source>
        <dbReference type="Proteomes" id="UP000005627"/>
    </source>
</evidence>
<evidence type="ECO:0000256" key="5">
    <source>
        <dbReference type="ARBA" id="ARBA00022502"/>
    </source>
</evidence>
<dbReference type="UniPathway" id="UPA00196"/>
<dbReference type="InterPro" id="IPR002591">
    <property type="entry name" value="Phosphodiest/P_Trfase"/>
</dbReference>
<dbReference type="GO" id="GO:0006506">
    <property type="term" value="P:GPI anchor biosynthetic process"/>
    <property type="evidence" value="ECO:0007669"/>
    <property type="project" value="UniProtKB-UniPathway"/>
</dbReference>
<sequence>MQKRLLALLISQLVAVSLFCAGFFPQKKVLKSEAQFIEEPALQNEAKPVFNKLVLVVIDALRSDFLFEKSNSKFSFLHSLLNEGSAWGFTAYSNPPTVTLPRLKGITTGSTPNFLDAILNVAEDDSSSNLNDQDSWVRQFFSHGKKLRFFGDDTWLKLFPKEYFDEYDGTNSFFVSDFEQVDHNVTRHLPKQLNNQQEWDALILHYLGLDHIGHKGGPNSQFMPAKQEEMDEILKQIYENVDDETLICVMGDHGMNDVGNHGGSSAGETSAALALISKKLRRYAPPAEQIGVQLPVQNADGEVDYQYLTRIQQVDIVPTLAALFNFPIPKNSVGILIQETLQLLDPKLAKIKLLENLKQLDSISNGHEVIQDEANIDQLYDLMKDIQSDLTRSATNYNYDLMGMGLALLVITTIITVLVGSNRMEFGHPFFFTMIVSLLIGLSSFGSSFVEEEHQIWWWISTGATLASSVYLVDEKYTHFVILVCLRIIRAWNNSGQKHFNENTVFDILKRNPTEQWYLNFFAIVICGLKGSSGDIVTFMCSFVLTALCLVYKVTWALVNRETVPHWLYEVAYKSCSIMMGDTTDVFDKSLIPLAQLFFRCFAGCVAVAVVACKMGGNKNSHAISTFITLLLIFQSQSPNIPLFFVFDVLKSSLNKIVSKRYNSDAYMISAVSLILQYFTFFHFGGTNSIATVDLSNAYNGVSENYNIYAVGFMMCVSNFAPSIYWSTFTWNLLYKTNKKWHNFFQSKLTFLMFNCISGCCLMFACVALRFHLFIWSVFSPKLCYYATWNIFMNLVIGWILEIPLALTT</sequence>
<evidence type="ECO:0000256" key="2">
    <source>
        <dbReference type="ARBA" id="ARBA00004687"/>
    </source>
</evidence>
<gene>
    <name evidence="14" type="primary">TDEL0D01860</name>
    <name evidence="14" type="ORF">TDEL_0D01860</name>
</gene>
<keyword evidence="7 12" id="KW-0812">Transmembrane</keyword>
<dbReference type="KEGG" id="tdl:TDEL_0D01860"/>
<evidence type="ECO:0000313" key="14">
    <source>
        <dbReference type="EMBL" id="CCE91770.1"/>
    </source>
</evidence>
<dbReference type="EMBL" id="HE616745">
    <property type="protein sequence ID" value="CCE91770.1"/>
    <property type="molecule type" value="Genomic_DNA"/>
</dbReference>
<evidence type="ECO:0000256" key="12">
    <source>
        <dbReference type="RuleBase" id="RU367106"/>
    </source>
</evidence>
<dbReference type="GO" id="GO:0051267">
    <property type="term" value="F:CP2 mannose-ethanolamine phosphotransferase activity"/>
    <property type="evidence" value="ECO:0007669"/>
    <property type="project" value="EnsemblFungi"/>
</dbReference>
<feature type="transmembrane region" description="Helical" evidence="12">
    <location>
        <begin position="401"/>
        <end position="419"/>
    </location>
</feature>
<keyword evidence="15" id="KW-1185">Reference proteome</keyword>
<evidence type="ECO:0000256" key="9">
    <source>
        <dbReference type="ARBA" id="ARBA00022989"/>
    </source>
</evidence>
<dbReference type="FunFam" id="3.40.720.10:FF:000045">
    <property type="entry name" value="GPI ethanolamine phosphate transferase 2"/>
    <property type="match status" value="1"/>
</dbReference>
<dbReference type="PANTHER" id="PTHR23072:SF0">
    <property type="entry name" value="GPI ETHANOLAMINE PHOSPHATE TRANSFERASE 2"/>
    <property type="match status" value="1"/>
</dbReference>
<proteinExistence type="inferred from homology"/>
<dbReference type="InterPro" id="IPR045687">
    <property type="entry name" value="PIGG/GPI7_C"/>
</dbReference>
<evidence type="ECO:0000256" key="11">
    <source>
        <dbReference type="ARBA" id="ARBA00023180"/>
    </source>
</evidence>
<feature type="transmembrane region" description="Helical" evidence="12">
    <location>
        <begin position="456"/>
        <end position="473"/>
    </location>
</feature>
<dbReference type="STRING" id="1076872.G8ZT26"/>
<dbReference type="AlphaFoldDB" id="G8ZT26"/>
<comment type="similarity">
    <text evidence="3 12">Belongs to the PIGG/PIGN/PIGO family. PIGG subfamily.</text>
</comment>
<accession>G8ZT26</accession>
<dbReference type="Pfam" id="PF01663">
    <property type="entry name" value="Phosphodiest"/>
    <property type="match status" value="1"/>
</dbReference>
<dbReference type="InterPro" id="IPR017850">
    <property type="entry name" value="Alkaline_phosphatase_core_sf"/>
</dbReference>
<dbReference type="InterPro" id="IPR037674">
    <property type="entry name" value="PIG-G_N"/>
</dbReference>
<keyword evidence="5 12" id="KW-0337">GPI-anchor biosynthesis</keyword>
<evidence type="ECO:0000256" key="1">
    <source>
        <dbReference type="ARBA" id="ARBA00004477"/>
    </source>
</evidence>
<comment type="function">
    <text evidence="12">Ethanolamine phosphate transferase involved in glycosylphosphatidylinositol-anchor biosynthesis. Transfers ethanolamine phosphate to the GPI second mannose.</text>
</comment>
<evidence type="ECO:0000256" key="10">
    <source>
        <dbReference type="ARBA" id="ARBA00023136"/>
    </source>
</evidence>
<feature type="transmembrane region" description="Helical" evidence="12">
    <location>
        <begin position="706"/>
        <end position="729"/>
    </location>
</feature>
<comment type="subcellular location">
    <subcellularLocation>
        <location evidence="1 12">Endoplasmic reticulum membrane</location>
        <topology evidence="1 12">Multi-pass membrane protein</topology>
    </subcellularLocation>
</comment>
<dbReference type="GeneID" id="11502205"/>
<comment type="pathway">
    <text evidence="2 12">Glycolipid biosynthesis; glycosylphosphatidylinositol-anchor biosynthesis.</text>
</comment>
<feature type="transmembrane region" description="Helical" evidence="12">
    <location>
        <begin position="536"/>
        <end position="559"/>
    </location>
</feature>
<evidence type="ECO:0000259" key="13">
    <source>
        <dbReference type="Pfam" id="PF19316"/>
    </source>
</evidence>
<evidence type="ECO:0000256" key="4">
    <source>
        <dbReference type="ARBA" id="ARBA00020830"/>
    </source>
</evidence>
<dbReference type="Gene3D" id="3.40.720.10">
    <property type="entry name" value="Alkaline Phosphatase, subunit A"/>
    <property type="match status" value="1"/>
</dbReference>